<proteinExistence type="predicted"/>
<dbReference type="Proteomes" id="UP001060085">
    <property type="component" value="Linkage Group LG05"/>
</dbReference>
<protein>
    <submittedName>
        <fullName evidence="1">Uncharacterized protein</fullName>
    </submittedName>
</protein>
<organism evidence="1 2">
    <name type="scientific">Catharanthus roseus</name>
    <name type="common">Madagascar periwinkle</name>
    <name type="synonym">Vinca rosea</name>
    <dbReference type="NCBI Taxonomy" id="4058"/>
    <lineage>
        <taxon>Eukaryota</taxon>
        <taxon>Viridiplantae</taxon>
        <taxon>Streptophyta</taxon>
        <taxon>Embryophyta</taxon>
        <taxon>Tracheophyta</taxon>
        <taxon>Spermatophyta</taxon>
        <taxon>Magnoliopsida</taxon>
        <taxon>eudicotyledons</taxon>
        <taxon>Gunneridae</taxon>
        <taxon>Pentapetalae</taxon>
        <taxon>asterids</taxon>
        <taxon>lamiids</taxon>
        <taxon>Gentianales</taxon>
        <taxon>Apocynaceae</taxon>
        <taxon>Rauvolfioideae</taxon>
        <taxon>Vinceae</taxon>
        <taxon>Catharanthinae</taxon>
        <taxon>Catharanthus</taxon>
    </lineage>
</organism>
<evidence type="ECO:0000313" key="1">
    <source>
        <dbReference type="EMBL" id="KAI5661306.1"/>
    </source>
</evidence>
<accession>A0ACC0AP98</accession>
<comment type="caution">
    <text evidence="1">The sequence shown here is derived from an EMBL/GenBank/DDBJ whole genome shotgun (WGS) entry which is preliminary data.</text>
</comment>
<reference evidence="2" key="1">
    <citation type="journal article" date="2023" name="Nat. Plants">
        <title>Single-cell RNA sequencing provides a high-resolution roadmap for understanding the multicellular compartmentation of specialized metabolism.</title>
        <authorList>
            <person name="Sun S."/>
            <person name="Shen X."/>
            <person name="Li Y."/>
            <person name="Li Y."/>
            <person name="Wang S."/>
            <person name="Li R."/>
            <person name="Zhang H."/>
            <person name="Shen G."/>
            <person name="Guo B."/>
            <person name="Wei J."/>
            <person name="Xu J."/>
            <person name="St-Pierre B."/>
            <person name="Chen S."/>
            <person name="Sun C."/>
        </authorList>
    </citation>
    <scope>NUCLEOTIDE SEQUENCE [LARGE SCALE GENOMIC DNA]</scope>
</reference>
<sequence length="401" mass="45866">MIPTWRPRKNTHYFSCSFWLKKYEYCPVCEFSSEMAPKDKKRKNFSPKKKLSDAIPWPNFPPQLLYFLGRQKNLLKNIYWSGFSKSWKSPSKQCNPKNGKAAPWILLSSPENNSPAAPKNALSIPFLPGEYYWFSRRRSPEPFMYFKGCSHGQIVTATEIITENYILHSPFWSWSYMPNWDPKIPFKFAILSSNPRDRDPNSGCCTVMVLTGISSPAFLVSKIGGFSSASWIQPKSPIVDPFDSENKSTIFTNAIGFKGKFYAISSQGALVVIEEELDSDSEIRLTFSKNRAVPSGSSENFIEYLLESKGEILLIFLISRNSRKITDDVEVFRLDFGRLSWVKMERLGEDRTLFLGTKCCMSVNAKEVEGCKGNFVYFIDHQINGWKEYDMETGGIQALLL</sequence>
<gene>
    <name evidence="1" type="ORF">M9H77_20629</name>
</gene>
<evidence type="ECO:0000313" key="2">
    <source>
        <dbReference type="Proteomes" id="UP001060085"/>
    </source>
</evidence>
<dbReference type="EMBL" id="CM044705">
    <property type="protein sequence ID" value="KAI5661306.1"/>
    <property type="molecule type" value="Genomic_DNA"/>
</dbReference>
<name>A0ACC0AP98_CATRO</name>
<keyword evidence="2" id="KW-1185">Reference proteome</keyword>